<dbReference type="Gene3D" id="3.40.50.1820">
    <property type="entry name" value="alpha/beta hydrolase"/>
    <property type="match status" value="1"/>
</dbReference>
<dbReference type="RefSeq" id="WP_007558380.1">
    <property type="nucleotide sequence ID" value="NZ_JBELQD010000008.1"/>
</dbReference>
<dbReference type="GO" id="GO:0016787">
    <property type="term" value="F:hydrolase activity"/>
    <property type="evidence" value="ECO:0007669"/>
    <property type="project" value="UniProtKB-KW"/>
</dbReference>
<evidence type="ECO:0000313" key="3">
    <source>
        <dbReference type="Proteomes" id="UP001432995"/>
    </source>
</evidence>
<keyword evidence="2" id="KW-0378">Hydrolase</keyword>
<keyword evidence="3" id="KW-1185">Reference proteome</keyword>
<dbReference type="InterPro" id="IPR000073">
    <property type="entry name" value="AB_hydrolase_1"/>
</dbReference>
<dbReference type="NCBIfam" id="NF005757">
    <property type="entry name" value="PRK07581.1"/>
    <property type="match status" value="1"/>
</dbReference>
<organism evidence="2 3">
    <name type="scientific">Methylobacterium brachiatum</name>
    <dbReference type="NCBI Taxonomy" id="269660"/>
    <lineage>
        <taxon>Bacteria</taxon>
        <taxon>Pseudomonadati</taxon>
        <taxon>Pseudomonadota</taxon>
        <taxon>Alphaproteobacteria</taxon>
        <taxon>Hyphomicrobiales</taxon>
        <taxon>Methylobacteriaceae</taxon>
        <taxon>Methylobacterium</taxon>
    </lineage>
</organism>
<protein>
    <submittedName>
        <fullName evidence="2">Alpha/beta fold hydrolase</fullName>
    </submittedName>
</protein>
<feature type="domain" description="AB hydrolase-1" evidence="1">
    <location>
        <begin position="72"/>
        <end position="167"/>
    </location>
</feature>
<dbReference type="InterPro" id="IPR029058">
    <property type="entry name" value="AB_hydrolase_fold"/>
</dbReference>
<dbReference type="EMBL" id="JBELQD010000008">
    <property type="protein sequence ID" value="MER2288659.1"/>
    <property type="molecule type" value="Genomic_DNA"/>
</dbReference>
<dbReference type="PANTHER" id="PTHR32268:SF15">
    <property type="entry name" value="HOMOSERINE ACETYLTRANSFERASE FAMILY PROTEIN (AFU_ORTHOLOGUE AFUA_1G15350)"/>
    <property type="match status" value="1"/>
</dbReference>
<evidence type="ECO:0000313" key="2">
    <source>
        <dbReference type="EMBL" id="MER2288659.1"/>
    </source>
</evidence>
<sequence>MTGWPTATGTFKLGDLPLQSGAVLPGAHLRWKAHGTLSPGRDNVVLYPTSYAAQHPDLEWLIGPDGVLDPGRWFIVIPDMFGNGLSSSPSNTPDWPSLVTAWDNVQAQRRLLAETWGIEHLHAVYGWSMGAQQAYHWAALFPDRVARAVINCGSARTATHNRVFLKGLMAVLEAAPEHRGAGRFSAEPAASLRAFGRIYAGWALSQDFYRADLHRTTLGAPDLDTFLRTDWEERFARRPAADLYAQLCTWDTGDISRNPGFDGDLARALGAITARLLLMPGETDLYFRVADNTAELPHLRDAILRPIPSIWGHRAGNPSTHPADAAFLRDTVRAFLGSSEDM</sequence>
<reference evidence="2" key="1">
    <citation type="submission" date="2024-06" db="EMBL/GenBank/DDBJ databases">
        <authorList>
            <person name="Campbell A.G."/>
        </authorList>
    </citation>
    <scope>NUCLEOTIDE SEQUENCE</scope>
    <source>
        <strain evidence="2">EM17</strain>
    </source>
</reference>
<dbReference type="PANTHER" id="PTHR32268">
    <property type="entry name" value="HOMOSERINE O-ACETYLTRANSFERASE"/>
    <property type="match status" value="1"/>
</dbReference>
<proteinExistence type="predicted"/>
<dbReference type="InterPro" id="IPR008220">
    <property type="entry name" value="HAT_MetX-like"/>
</dbReference>
<dbReference type="Pfam" id="PF00561">
    <property type="entry name" value="Abhydrolase_1"/>
    <property type="match status" value="1"/>
</dbReference>
<name>A0ABV1R1E2_9HYPH</name>
<comment type="caution">
    <text evidence="2">The sequence shown here is derived from an EMBL/GenBank/DDBJ whole genome shotgun (WGS) entry which is preliminary data.</text>
</comment>
<evidence type="ECO:0000259" key="1">
    <source>
        <dbReference type="Pfam" id="PF00561"/>
    </source>
</evidence>
<accession>A0ABV1R1E2</accession>
<dbReference type="Proteomes" id="UP001432995">
    <property type="component" value="Unassembled WGS sequence"/>
</dbReference>
<dbReference type="SUPFAM" id="SSF53474">
    <property type="entry name" value="alpha/beta-Hydrolases"/>
    <property type="match status" value="1"/>
</dbReference>
<gene>
    <name evidence="2" type="ORF">ABS770_10345</name>
</gene>
<dbReference type="PIRSF" id="PIRSF000443">
    <property type="entry name" value="Homoser_Ac_trans"/>
    <property type="match status" value="1"/>
</dbReference>